<dbReference type="InterPro" id="IPR012338">
    <property type="entry name" value="Beta-lactam/transpept-like"/>
</dbReference>
<dbReference type="InterPro" id="IPR001466">
    <property type="entry name" value="Beta-lactam-related"/>
</dbReference>
<reference evidence="4" key="2">
    <citation type="submission" date="2020-02" db="EMBL/GenBank/DDBJ databases">
        <authorList>
            <person name="Gilchrist C.L.M."/>
            <person name="Chooi Y.-H."/>
        </authorList>
    </citation>
    <scope>NUCLEOTIDE SEQUENCE</scope>
    <source>
        <strain evidence="4">MST-FP2251</strain>
    </source>
</reference>
<organism evidence="4 5">
    <name type="scientific">Aspergillus nanangensis</name>
    <dbReference type="NCBI Taxonomy" id="2582783"/>
    <lineage>
        <taxon>Eukaryota</taxon>
        <taxon>Fungi</taxon>
        <taxon>Dikarya</taxon>
        <taxon>Ascomycota</taxon>
        <taxon>Pezizomycotina</taxon>
        <taxon>Eurotiomycetes</taxon>
        <taxon>Eurotiomycetidae</taxon>
        <taxon>Eurotiales</taxon>
        <taxon>Aspergillaceae</taxon>
        <taxon>Aspergillus</taxon>
        <taxon>Aspergillus subgen. Circumdati</taxon>
    </lineage>
</organism>
<keyword evidence="2" id="KW-0378">Hydrolase</keyword>
<dbReference type="GO" id="GO:0016787">
    <property type="term" value="F:hydrolase activity"/>
    <property type="evidence" value="ECO:0007669"/>
    <property type="project" value="UniProtKB-KW"/>
</dbReference>
<dbReference type="PANTHER" id="PTHR43283:SF17">
    <property type="entry name" value="(LOVD), PUTATIVE (AFU_ORTHOLOGUE AFUA_5G00920)-RELATED"/>
    <property type="match status" value="1"/>
</dbReference>
<dbReference type="Proteomes" id="UP001194746">
    <property type="component" value="Unassembled WGS sequence"/>
</dbReference>
<dbReference type="EMBL" id="VCAU01000026">
    <property type="protein sequence ID" value="KAF9890534.1"/>
    <property type="molecule type" value="Genomic_DNA"/>
</dbReference>
<dbReference type="SUPFAM" id="SSF56601">
    <property type="entry name" value="beta-lactamase/transpeptidase-like"/>
    <property type="match status" value="1"/>
</dbReference>
<dbReference type="PANTHER" id="PTHR43283">
    <property type="entry name" value="BETA-LACTAMASE-RELATED"/>
    <property type="match status" value="1"/>
</dbReference>
<dbReference type="Pfam" id="PF00144">
    <property type="entry name" value="Beta-lactamase"/>
    <property type="match status" value="1"/>
</dbReference>
<proteinExistence type="inferred from homology"/>
<reference evidence="4" key="1">
    <citation type="journal article" date="2019" name="Beilstein J. Org. Chem.">
        <title>Nanangenines: drimane sesquiterpenoids as the dominant metabolite cohort of a novel Australian fungus, Aspergillus nanangensis.</title>
        <authorList>
            <person name="Lacey H.J."/>
            <person name="Gilchrist C.L.M."/>
            <person name="Crombie A."/>
            <person name="Kalaitzis J.A."/>
            <person name="Vuong D."/>
            <person name="Rutledge P.J."/>
            <person name="Turner P."/>
            <person name="Pitt J.I."/>
            <person name="Lacey E."/>
            <person name="Chooi Y.H."/>
            <person name="Piggott A.M."/>
        </authorList>
    </citation>
    <scope>NUCLEOTIDE SEQUENCE</scope>
    <source>
        <strain evidence="4">MST-FP2251</strain>
    </source>
</reference>
<dbReference type="InterPro" id="IPR050789">
    <property type="entry name" value="Diverse_Enzym_Activities"/>
</dbReference>
<evidence type="ECO:0000256" key="2">
    <source>
        <dbReference type="ARBA" id="ARBA00022801"/>
    </source>
</evidence>
<dbReference type="AlphaFoldDB" id="A0AAD4GUE5"/>
<evidence type="ECO:0000259" key="3">
    <source>
        <dbReference type="Pfam" id="PF00144"/>
    </source>
</evidence>
<feature type="domain" description="Beta-lactamase-related" evidence="3">
    <location>
        <begin position="22"/>
        <end position="362"/>
    </location>
</feature>
<name>A0AAD4GUE5_ASPNN</name>
<gene>
    <name evidence="4" type="ORF">FE257_005939</name>
</gene>
<evidence type="ECO:0000313" key="5">
    <source>
        <dbReference type="Proteomes" id="UP001194746"/>
    </source>
</evidence>
<dbReference type="Gene3D" id="3.40.710.10">
    <property type="entry name" value="DD-peptidase/beta-lactamase superfamily"/>
    <property type="match status" value="1"/>
</dbReference>
<evidence type="ECO:0000313" key="4">
    <source>
        <dbReference type="EMBL" id="KAF9890534.1"/>
    </source>
</evidence>
<sequence length="386" mass="42635">MKVNRLEEKVRRLTSEDAGVESRIPGLVLMSQTRHAPENVLSVAHDSVDENTVFWIASVTKIMTTVGALMCVERGLIELDSVVTVVLPELRQLRVLEGFGADEIFKLADRDGPITLRQLLTHSSGIGYDILNPDLLQCRAGIPKSLCGKLDTAFFDLPLVYQPGASWQYGAGIEWAGILIERLNGNVRLGKFLEENIWIPLGIESTTFHLEDRPDLTHRLATLSNRTADEILTVDSPPLYPHPARDDSGGAGAYSTPADVMKFLQAILTADPRLLRSQSFEEMFQPQLADPTHLKKSLQNPLYQVGMACALPDGTPMNFGLGGLLSLSDLDMGRKAGSMQWGGYPNLGWWIDRVGGLCGFYCSQLIPACDQVSMDLKWDFERAMYA</sequence>
<comment type="similarity">
    <text evidence="1">Belongs to the class-A beta-lactamase family.</text>
</comment>
<keyword evidence="5" id="KW-1185">Reference proteome</keyword>
<comment type="caution">
    <text evidence="4">The sequence shown here is derived from an EMBL/GenBank/DDBJ whole genome shotgun (WGS) entry which is preliminary data.</text>
</comment>
<accession>A0AAD4GUE5</accession>
<evidence type="ECO:0000256" key="1">
    <source>
        <dbReference type="ARBA" id="ARBA00009009"/>
    </source>
</evidence>
<protein>
    <recommendedName>
        <fullName evidence="3">Beta-lactamase-related domain-containing protein</fullName>
    </recommendedName>
</protein>